<evidence type="ECO:0000256" key="1">
    <source>
        <dbReference type="SAM" id="Phobius"/>
    </source>
</evidence>
<evidence type="ECO:0000313" key="2">
    <source>
        <dbReference type="EMBL" id="MFC4404318.1"/>
    </source>
</evidence>
<dbReference type="RefSeq" id="WP_390252856.1">
    <property type="nucleotide sequence ID" value="NZ_JBHSDT010000008.1"/>
</dbReference>
<dbReference type="EMBL" id="JBHSDT010000008">
    <property type="protein sequence ID" value="MFC4404318.1"/>
    <property type="molecule type" value="Genomic_DNA"/>
</dbReference>
<accession>A0ABV8WZ61</accession>
<organism evidence="2 3">
    <name type="scientific">Gracilibacillus xinjiangensis</name>
    <dbReference type="NCBI Taxonomy" id="1193282"/>
    <lineage>
        <taxon>Bacteria</taxon>
        <taxon>Bacillati</taxon>
        <taxon>Bacillota</taxon>
        <taxon>Bacilli</taxon>
        <taxon>Bacillales</taxon>
        <taxon>Bacillaceae</taxon>
        <taxon>Gracilibacillus</taxon>
    </lineage>
</organism>
<comment type="caution">
    <text evidence="2">The sequence shown here is derived from an EMBL/GenBank/DDBJ whole genome shotgun (WGS) entry which is preliminary data.</text>
</comment>
<dbReference type="Proteomes" id="UP001595882">
    <property type="component" value="Unassembled WGS sequence"/>
</dbReference>
<feature type="transmembrane region" description="Helical" evidence="1">
    <location>
        <begin position="67"/>
        <end position="88"/>
    </location>
</feature>
<dbReference type="InterPro" id="IPR024529">
    <property type="entry name" value="ECF_trnsprt_substrate-spec"/>
</dbReference>
<keyword evidence="3" id="KW-1185">Reference proteome</keyword>
<feature type="transmembrane region" description="Helical" evidence="1">
    <location>
        <begin position="141"/>
        <end position="160"/>
    </location>
</feature>
<reference evidence="3" key="1">
    <citation type="journal article" date="2019" name="Int. J. Syst. Evol. Microbiol.">
        <title>The Global Catalogue of Microorganisms (GCM) 10K type strain sequencing project: providing services to taxonomists for standard genome sequencing and annotation.</title>
        <authorList>
            <consortium name="The Broad Institute Genomics Platform"/>
            <consortium name="The Broad Institute Genome Sequencing Center for Infectious Disease"/>
            <person name="Wu L."/>
            <person name="Ma J."/>
        </authorList>
    </citation>
    <scope>NUCLEOTIDE SEQUENCE [LARGE SCALE GENOMIC DNA]</scope>
    <source>
        <strain evidence="3">CCUG 37865</strain>
    </source>
</reference>
<feature type="transmembrane region" description="Helical" evidence="1">
    <location>
        <begin position="100"/>
        <end position="121"/>
    </location>
</feature>
<sequence length="170" mass="19063">MSLNVHKLTFLALLSSLAVIGRIFFQFIPNVQPVSVIIIIAGFLLGPYSALLLAVVSAYLSNLVLGMGLWTIWQILAWGLIGLIAGSFKLYKWKKPLFPLMIYSFFAAYIYGLILDVGTFLYAGKFWPYFLASLPFSTLHALGNIVFMILLFPVISKLFYSDRAKRLLGK</sequence>
<feature type="transmembrane region" description="Helical" evidence="1">
    <location>
        <begin position="37"/>
        <end position="61"/>
    </location>
</feature>
<gene>
    <name evidence="2" type="ORF">ACFOY7_14710</name>
</gene>
<name>A0ABV8WZ61_9BACI</name>
<dbReference type="Pfam" id="PF12822">
    <property type="entry name" value="ECF_trnsprt"/>
    <property type="match status" value="1"/>
</dbReference>
<keyword evidence="1" id="KW-0812">Transmembrane</keyword>
<feature type="transmembrane region" description="Helical" evidence="1">
    <location>
        <begin position="6"/>
        <end position="25"/>
    </location>
</feature>
<keyword evidence="1" id="KW-0472">Membrane</keyword>
<dbReference type="Gene3D" id="1.10.1760.20">
    <property type="match status" value="1"/>
</dbReference>
<evidence type="ECO:0000313" key="3">
    <source>
        <dbReference type="Proteomes" id="UP001595882"/>
    </source>
</evidence>
<keyword evidence="1" id="KW-1133">Transmembrane helix</keyword>
<protein>
    <submittedName>
        <fullName evidence="2">ECF transporter S component</fullName>
    </submittedName>
</protein>
<proteinExistence type="predicted"/>